<dbReference type="GO" id="GO:0007608">
    <property type="term" value="P:sensory perception of smell"/>
    <property type="evidence" value="ECO:0007669"/>
    <property type="project" value="TreeGrafter"/>
</dbReference>
<name>A0A8K0GNB5_IGNLU</name>
<proteinExistence type="inferred from homology"/>
<keyword evidence="7" id="KW-1185">Reference proteome</keyword>
<evidence type="ECO:0000256" key="1">
    <source>
        <dbReference type="ARBA" id="ARBA00004613"/>
    </source>
</evidence>
<comment type="caution">
    <text evidence="6">The sequence shown here is derived from an EMBL/GenBank/DDBJ whole genome shotgun (WGS) entry which is preliminary data.</text>
</comment>
<dbReference type="AlphaFoldDB" id="A0A8K0GNB5"/>
<sequence>MISCIFILSTLVLFSNQQTANDIIEGYLKIVEPLKPGCAKESGANPDFVDKALREGKFPDDKESQCFWKCAFKNLNFLNDKDEIIEENLRKFIGVPDKKVADEIFEKCAHVKGADVCETINSMGKCVYSSIMAAVGN</sequence>
<evidence type="ECO:0000256" key="4">
    <source>
        <dbReference type="ARBA" id="ARBA00022729"/>
    </source>
</evidence>
<dbReference type="PANTHER" id="PTHR11857">
    <property type="entry name" value="ODORANT BINDING PROTEIN-RELATED"/>
    <property type="match status" value="1"/>
</dbReference>
<feature type="signal peptide" evidence="5">
    <location>
        <begin position="1"/>
        <end position="20"/>
    </location>
</feature>
<accession>A0A8K0GNB5</accession>
<evidence type="ECO:0000313" key="7">
    <source>
        <dbReference type="Proteomes" id="UP000801492"/>
    </source>
</evidence>
<evidence type="ECO:0000256" key="3">
    <source>
        <dbReference type="ARBA" id="ARBA00022525"/>
    </source>
</evidence>
<comment type="subcellular location">
    <subcellularLocation>
        <location evidence="1">Secreted</location>
    </subcellularLocation>
</comment>
<evidence type="ECO:0000256" key="2">
    <source>
        <dbReference type="ARBA" id="ARBA00008098"/>
    </source>
</evidence>
<protein>
    <submittedName>
        <fullName evidence="6">Uncharacterized protein</fullName>
    </submittedName>
</protein>
<reference evidence="6" key="1">
    <citation type="submission" date="2019-08" db="EMBL/GenBank/DDBJ databases">
        <title>The genome of the North American firefly Photinus pyralis.</title>
        <authorList>
            <consortium name="Photinus pyralis genome working group"/>
            <person name="Fallon T.R."/>
            <person name="Sander Lower S.E."/>
            <person name="Weng J.-K."/>
        </authorList>
    </citation>
    <scope>NUCLEOTIDE SEQUENCE</scope>
    <source>
        <strain evidence="6">TRF0915ILg1</strain>
        <tissue evidence="6">Whole body</tissue>
    </source>
</reference>
<dbReference type="CDD" id="cd23992">
    <property type="entry name" value="PBP_GOBP"/>
    <property type="match status" value="1"/>
</dbReference>
<dbReference type="EMBL" id="VTPC01000913">
    <property type="protein sequence ID" value="KAF2903883.1"/>
    <property type="molecule type" value="Genomic_DNA"/>
</dbReference>
<dbReference type="GO" id="GO:0005549">
    <property type="term" value="F:odorant binding"/>
    <property type="evidence" value="ECO:0007669"/>
    <property type="project" value="InterPro"/>
</dbReference>
<comment type="similarity">
    <text evidence="2">Belongs to the PBP/GOBP family.</text>
</comment>
<dbReference type="Proteomes" id="UP000801492">
    <property type="component" value="Unassembled WGS sequence"/>
</dbReference>
<keyword evidence="3" id="KW-0964">Secreted</keyword>
<organism evidence="6 7">
    <name type="scientific">Ignelater luminosus</name>
    <name type="common">Cucubano</name>
    <name type="synonym">Pyrophorus luminosus</name>
    <dbReference type="NCBI Taxonomy" id="2038154"/>
    <lineage>
        <taxon>Eukaryota</taxon>
        <taxon>Metazoa</taxon>
        <taxon>Ecdysozoa</taxon>
        <taxon>Arthropoda</taxon>
        <taxon>Hexapoda</taxon>
        <taxon>Insecta</taxon>
        <taxon>Pterygota</taxon>
        <taxon>Neoptera</taxon>
        <taxon>Endopterygota</taxon>
        <taxon>Coleoptera</taxon>
        <taxon>Polyphaga</taxon>
        <taxon>Elateriformia</taxon>
        <taxon>Elateroidea</taxon>
        <taxon>Elateridae</taxon>
        <taxon>Agrypninae</taxon>
        <taxon>Pyrophorini</taxon>
        <taxon>Ignelater</taxon>
    </lineage>
</organism>
<feature type="chain" id="PRO_5035467635" evidence="5">
    <location>
        <begin position="21"/>
        <end position="137"/>
    </location>
</feature>
<evidence type="ECO:0000256" key="5">
    <source>
        <dbReference type="SAM" id="SignalP"/>
    </source>
</evidence>
<dbReference type="SMART" id="SM00708">
    <property type="entry name" value="PhBP"/>
    <property type="match status" value="1"/>
</dbReference>
<dbReference type="Pfam" id="PF01395">
    <property type="entry name" value="PBP_GOBP"/>
    <property type="match status" value="1"/>
</dbReference>
<evidence type="ECO:0000313" key="6">
    <source>
        <dbReference type="EMBL" id="KAF2903883.1"/>
    </source>
</evidence>
<keyword evidence="4 5" id="KW-0732">Signal</keyword>
<dbReference type="OrthoDB" id="6601693at2759"/>
<dbReference type="InterPro" id="IPR006170">
    <property type="entry name" value="PBP/GOBP"/>
</dbReference>
<dbReference type="Gene3D" id="1.10.238.20">
    <property type="entry name" value="Pheromone/general odorant binding protein domain"/>
    <property type="match status" value="1"/>
</dbReference>
<dbReference type="PANTHER" id="PTHR11857:SF43">
    <property type="entry name" value="GEO07291P1-RELATED"/>
    <property type="match status" value="1"/>
</dbReference>
<dbReference type="SUPFAM" id="SSF47565">
    <property type="entry name" value="Insect pheromone/odorant-binding proteins"/>
    <property type="match status" value="1"/>
</dbReference>
<gene>
    <name evidence="6" type="ORF">ILUMI_02301</name>
</gene>
<dbReference type="GO" id="GO:0005615">
    <property type="term" value="C:extracellular space"/>
    <property type="evidence" value="ECO:0007669"/>
    <property type="project" value="TreeGrafter"/>
</dbReference>
<dbReference type="InterPro" id="IPR036728">
    <property type="entry name" value="PBP_GOBP_sf"/>
</dbReference>